<accession>A0AAD1RWF3</accession>
<feature type="region of interest" description="Disordered" evidence="1">
    <location>
        <begin position="39"/>
        <end position="70"/>
    </location>
</feature>
<dbReference type="AlphaFoldDB" id="A0AAD1RWF3"/>
<organism evidence="2 3">
    <name type="scientific">Pelobates cultripes</name>
    <name type="common">Western spadefoot toad</name>
    <dbReference type="NCBI Taxonomy" id="61616"/>
    <lineage>
        <taxon>Eukaryota</taxon>
        <taxon>Metazoa</taxon>
        <taxon>Chordata</taxon>
        <taxon>Craniata</taxon>
        <taxon>Vertebrata</taxon>
        <taxon>Euteleostomi</taxon>
        <taxon>Amphibia</taxon>
        <taxon>Batrachia</taxon>
        <taxon>Anura</taxon>
        <taxon>Pelobatoidea</taxon>
        <taxon>Pelobatidae</taxon>
        <taxon>Pelobates</taxon>
    </lineage>
</organism>
<evidence type="ECO:0000256" key="1">
    <source>
        <dbReference type="SAM" id="MobiDB-lite"/>
    </source>
</evidence>
<dbReference type="Proteomes" id="UP001295444">
    <property type="component" value="Chromosome 04"/>
</dbReference>
<keyword evidence="3" id="KW-1185">Reference proteome</keyword>
<dbReference type="EMBL" id="OW240915">
    <property type="protein sequence ID" value="CAH2282180.1"/>
    <property type="molecule type" value="Genomic_DNA"/>
</dbReference>
<name>A0AAD1RWF3_PELCU</name>
<gene>
    <name evidence="2" type="ORF">PECUL_23A059843</name>
</gene>
<sequence length="127" mass="14288">MEGTACISNFREACLDSETRLNVLFDEFLRHMESSASKCHQSDVPHGSRAQHCRQTPTVPLKKENGTKTQVHSNMEEVLRQAQHREAEHKSPTAQLVKRLYPTLLQVPDSLMGTQLDPSPNAVLKVL</sequence>
<proteinExistence type="predicted"/>
<evidence type="ECO:0000313" key="2">
    <source>
        <dbReference type="EMBL" id="CAH2282180.1"/>
    </source>
</evidence>
<evidence type="ECO:0000313" key="3">
    <source>
        <dbReference type="Proteomes" id="UP001295444"/>
    </source>
</evidence>
<protein>
    <submittedName>
        <fullName evidence="2">Uncharacterized protein</fullName>
    </submittedName>
</protein>
<reference evidence="2" key="1">
    <citation type="submission" date="2022-03" db="EMBL/GenBank/DDBJ databases">
        <authorList>
            <person name="Alioto T."/>
            <person name="Alioto T."/>
            <person name="Gomez Garrido J."/>
        </authorList>
    </citation>
    <scope>NUCLEOTIDE SEQUENCE</scope>
</reference>